<gene>
    <name evidence="2" type="ORF">PSANT_03801</name>
</gene>
<dbReference type="Proteomes" id="UP000325008">
    <property type="component" value="Unassembled WGS sequence"/>
</dbReference>
<evidence type="ECO:0000313" key="2">
    <source>
        <dbReference type="EMBL" id="SPO46115.1"/>
    </source>
</evidence>
<feature type="region of interest" description="Disordered" evidence="1">
    <location>
        <begin position="1"/>
        <end position="49"/>
    </location>
</feature>
<sequence>MNYDPSGQTDISYHSDAGNMSSGSPKGSDNNSDGIGDSDGSDDSDLEHRRREVQVIRGFDTQLFLGCHALCVGN</sequence>
<dbReference type="AlphaFoldDB" id="A0A5C3FQN8"/>
<proteinExistence type="predicted"/>
<comment type="caution">
    <text evidence="2">The sequence shown here is derived from an EMBL/GenBank/DDBJ whole genome shotgun (WGS) entry which is preliminary data.</text>
</comment>
<feature type="compositionally biased region" description="Polar residues" evidence="1">
    <location>
        <begin position="1"/>
        <end position="25"/>
    </location>
</feature>
<keyword evidence="3" id="KW-1185">Reference proteome</keyword>
<reference evidence="2" key="1">
    <citation type="submission" date="2018-03" db="EMBL/GenBank/DDBJ databases">
        <authorList>
            <person name="Guldener U."/>
        </authorList>
    </citation>
    <scope>NUCLEOTIDE SEQUENCE [LARGE SCALE GENOMIC DNA]</scope>
    <source>
        <strain evidence="2">ATCC34888</strain>
    </source>
</reference>
<evidence type="ECO:0000313" key="3">
    <source>
        <dbReference type="Proteomes" id="UP000325008"/>
    </source>
</evidence>
<evidence type="ECO:0000256" key="1">
    <source>
        <dbReference type="SAM" id="MobiDB-lite"/>
    </source>
</evidence>
<name>A0A5C3FQN8_PSEA2</name>
<protein>
    <submittedName>
        <fullName evidence="2">Uncharacterized protein</fullName>
    </submittedName>
</protein>
<organism evidence="2 3">
    <name type="scientific">Pseudozyma antarctica</name>
    <name type="common">Yeast</name>
    <name type="synonym">Candida antarctica</name>
    <dbReference type="NCBI Taxonomy" id="84753"/>
    <lineage>
        <taxon>Eukaryota</taxon>
        <taxon>Fungi</taxon>
        <taxon>Dikarya</taxon>
        <taxon>Basidiomycota</taxon>
        <taxon>Ustilaginomycotina</taxon>
        <taxon>Ustilaginomycetes</taxon>
        <taxon>Ustilaginales</taxon>
        <taxon>Ustilaginaceae</taxon>
        <taxon>Moesziomyces</taxon>
    </lineage>
</organism>
<dbReference type="EMBL" id="OOIQ01000008">
    <property type="protein sequence ID" value="SPO46115.1"/>
    <property type="molecule type" value="Genomic_DNA"/>
</dbReference>
<accession>A0A5C3FQN8</accession>